<evidence type="ECO:0000256" key="1">
    <source>
        <dbReference type="ARBA" id="ARBA00004370"/>
    </source>
</evidence>
<keyword evidence="9" id="KW-1185">Reference proteome</keyword>
<keyword evidence="4" id="KW-0472">Membrane</keyword>
<dbReference type="RefSeq" id="WP_173073340.1">
    <property type="nucleotide sequence ID" value="NZ_CP041345.1"/>
</dbReference>
<dbReference type="InterPro" id="IPR039910">
    <property type="entry name" value="D15-like"/>
</dbReference>
<dbReference type="PROSITE" id="PS51257">
    <property type="entry name" value="PROKAR_LIPOPROTEIN"/>
    <property type="match status" value="1"/>
</dbReference>
<feature type="domain" description="POTRA" evidence="7">
    <location>
        <begin position="42"/>
        <end position="151"/>
    </location>
</feature>
<evidence type="ECO:0000259" key="7">
    <source>
        <dbReference type="Pfam" id="PF07244"/>
    </source>
</evidence>
<evidence type="ECO:0000313" key="8">
    <source>
        <dbReference type="EMBL" id="QKG79526.1"/>
    </source>
</evidence>
<dbReference type="Gene3D" id="2.40.160.50">
    <property type="entry name" value="membrane protein fhac: a member of the omp85/tpsb transporter family"/>
    <property type="match status" value="1"/>
</dbReference>
<dbReference type="Pfam" id="PF07244">
    <property type="entry name" value="POTRA"/>
    <property type="match status" value="1"/>
</dbReference>
<comment type="subcellular location">
    <subcellularLocation>
        <location evidence="1">Membrane</location>
    </subcellularLocation>
</comment>
<dbReference type="InterPro" id="IPR000184">
    <property type="entry name" value="Bac_surfAg_D15"/>
</dbReference>
<dbReference type="KEGG" id="ttz:FHG85_04345"/>
<keyword evidence="5" id="KW-0998">Cell outer membrane</keyword>
<evidence type="ECO:0000259" key="6">
    <source>
        <dbReference type="Pfam" id="PF01103"/>
    </source>
</evidence>
<keyword evidence="3" id="KW-0732">Signal</keyword>
<reference evidence="8 9" key="1">
    <citation type="submission" date="2019-07" db="EMBL/GenBank/DDBJ databases">
        <title>Thalassofilum flectens gen. nov., sp. nov., a novel moderate thermophilic anaerobe from a shallow sea hot spring in Kunashir Island (Russia), representing a new family in the order Bacteroidales, and proposal of Thalassofilacea fam. nov.</title>
        <authorList>
            <person name="Kochetkova T.V."/>
            <person name="Podosokorskaya O.A."/>
            <person name="Novikov A."/>
            <person name="Elcheninov A.G."/>
            <person name="Toshchakov S.V."/>
            <person name="Kublanov I.V."/>
        </authorList>
    </citation>
    <scope>NUCLEOTIDE SEQUENCE [LARGE SCALE GENOMIC DNA]</scope>
    <source>
        <strain evidence="8 9">38-H</strain>
    </source>
</reference>
<dbReference type="PANTHER" id="PTHR12815">
    <property type="entry name" value="SORTING AND ASSEMBLY MACHINERY SAMM50 PROTEIN FAMILY MEMBER"/>
    <property type="match status" value="1"/>
</dbReference>
<dbReference type="PANTHER" id="PTHR12815:SF47">
    <property type="entry name" value="TRANSLOCATION AND ASSEMBLY MODULE SUBUNIT TAMA"/>
    <property type="match status" value="1"/>
</dbReference>
<evidence type="ECO:0000313" key="9">
    <source>
        <dbReference type="Proteomes" id="UP000500961"/>
    </source>
</evidence>
<dbReference type="InterPro" id="IPR010827">
    <property type="entry name" value="BamA/TamA_POTRA"/>
</dbReference>
<gene>
    <name evidence="8" type="ORF">FHG85_04345</name>
</gene>
<proteinExistence type="predicted"/>
<dbReference type="Pfam" id="PF01103">
    <property type="entry name" value="Omp85"/>
    <property type="match status" value="1"/>
</dbReference>
<evidence type="ECO:0000256" key="2">
    <source>
        <dbReference type="ARBA" id="ARBA00022692"/>
    </source>
</evidence>
<accession>A0A7D4CG29</accession>
<feature type="domain" description="Bacterial surface antigen (D15)" evidence="6">
    <location>
        <begin position="442"/>
        <end position="791"/>
    </location>
</feature>
<evidence type="ECO:0000256" key="5">
    <source>
        <dbReference type="ARBA" id="ARBA00023237"/>
    </source>
</evidence>
<evidence type="ECO:0000256" key="4">
    <source>
        <dbReference type="ARBA" id="ARBA00023136"/>
    </source>
</evidence>
<dbReference type="GO" id="GO:0019867">
    <property type="term" value="C:outer membrane"/>
    <property type="evidence" value="ECO:0007669"/>
    <property type="project" value="InterPro"/>
</dbReference>
<sequence>MQFLLRVLAEHRLYRILFTFLVFVFVTSCSVTKHVPDGMYLLNKVEVKSKSKEVKSDEILSYVKQKPNKRILGFRFHLRLYSLSNPQKSGWLSRGLRQIGEDPVLFDSLVVKESSRNIKLFLQSKGYYNSVVKDSIRYHGKKVDVFYTVEPRSPYYIRKIGYYIEDTIIRSLVLRDSVNRIFNRNDLFDIDLLQNERERIEILLKEKGFYSFDKNYITFTADTNLQGNYVDLNLIIKNPAKPNPKGKPVPLKFKRYKIRRVYIYPNYDPFKFDTFIENSQLDTISNNNCYFVYHDKLGIKLSVIQSFNLIRPDSIFSLSRVNRTRQNLSQIRLFKFVNIEFREVDVFNKKDSSKVIFLDDSIEVEEDFGYLDCYIQLVPHTLQSYQVELVGTNTTGSLGAEGTLNYQHKNLLNGAELFDVKLRGLVETVQQNLNLHNTLEIGGSMSLKTPKFIGPYSSKVRVDKYAPNTQFTASYSFQRRPEYTRMITGLQYGYIWKSSQFSTHTLNPVELNAITIKEISSDFQEQIDSTFLKYSYISQIVTVSSYSWVYSNQNPKKLSNYNYLRFNFELSGNILSAISKLTGRSKNSNGSYEFFNTEFSQFARTEVNYTFHQIVDENNSFAYRFYIGLGYPYGNSRALPFEKRFFSGGANGIRAWQARSLGPGSYYQDLERFPNRTADIKLEANFEYRYRLVWKLEGALFVDVGNIWSWPGLDEREGATFKWDKFYEQIAIGSGLGIRMNLGFFIIRTDFGYKIFDPAINPNEPYNPWVGFNQPLKINKFVFNFGIGYPF</sequence>
<keyword evidence="2" id="KW-0812">Transmembrane</keyword>
<dbReference type="EMBL" id="CP041345">
    <property type="protein sequence ID" value="QKG79526.1"/>
    <property type="molecule type" value="Genomic_DNA"/>
</dbReference>
<dbReference type="AlphaFoldDB" id="A0A7D4CG29"/>
<evidence type="ECO:0000256" key="3">
    <source>
        <dbReference type="ARBA" id="ARBA00022729"/>
    </source>
</evidence>
<protein>
    <submittedName>
        <fullName evidence="8">BamA/TamA family outer membrane protein</fullName>
    </submittedName>
</protein>
<dbReference type="Proteomes" id="UP000500961">
    <property type="component" value="Chromosome"/>
</dbReference>
<organism evidence="8 9">
    <name type="scientific">Tenuifilum thalassicum</name>
    <dbReference type="NCBI Taxonomy" id="2590900"/>
    <lineage>
        <taxon>Bacteria</taxon>
        <taxon>Pseudomonadati</taxon>
        <taxon>Bacteroidota</taxon>
        <taxon>Bacteroidia</taxon>
        <taxon>Bacteroidales</taxon>
        <taxon>Tenuifilaceae</taxon>
        <taxon>Tenuifilum</taxon>
    </lineage>
</organism>
<name>A0A7D4CG29_9BACT</name>